<dbReference type="Pfam" id="PF01435">
    <property type="entry name" value="Peptidase_M48"/>
    <property type="match status" value="1"/>
</dbReference>
<reference evidence="8" key="2">
    <citation type="submission" date="2023-01" db="EMBL/GenBank/DDBJ databases">
        <authorList>
            <person name="Sun Q."/>
            <person name="Evtushenko L."/>
        </authorList>
    </citation>
    <scope>NUCLEOTIDE SEQUENCE</scope>
    <source>
        <strain evidence="8">VKM B-1513</strain>
    </source>
</reference>
<dbReference type="CDD" id="cd07324">
    <property type="entry name" value="M48C_Oma1-like"/>
    <property type="match status" value="1"/>
</dbReference>
<organism evidence="8 9">
    <name type="scientific">Maricaulis virginensis</name>
    <dbReference type="NCBI Taxonomy" id="144022"/>
    <lineage>
        <taxon>Bacteria</taxon>
        <taxon>Pseudomonadati</taxon>
        <taxon>Pseudomonadota</taxon>
        <taxon>Alphaproteobacteria</taxon>
        <taxon>Maricaulales</taxon>
        <taxon>Maricaulaceae</taxon>
        <taxon>Maricaulis</taxon>
    </lineage>
</organism>
<evidence type="ECO:0000256" key="5">
    <source>
        <dbReference type="ARBA" id="ARBA00022833"/>
    </source>
</evidence>
<dbReference type="Gene3D" id="1.25.40.10">
    <property type="entry name" value="Tetratricopeptide repeat domain"/>
    <property type="match status" value="1"/>
</dbReference>
<dbReference type="SUPFAM" id="SSF48452">
    <property type="entry name" value="TPR-like"/>
    <property type="match status" value="1"/>
</dbReference>
<accession>A0A9W6IRN5</accession>
<dbReference type="RefSeq" id="WP_271188208.1">
    <property type="nucleotide sequence ID" value="NZ_BSFE01000015.1"/>
</dbReference>
<evidence type="ECO:0000259" key="7">
    <source>
        <dbReference type="Pfam" id="PF01435"/>
    </source>
</evidence>
<keyword evidence="3" id="KW-0479">Metal-binding</keyword>
<keyword evidence="6" id="KW-0482">Metalloprotease</keyword>
<evidence type="ECO:0000256" key="3">
    <source>
        <dbReference type="ARBA" id="ARBA00022723"/>
    </source>
</evidence>
<proteinExistence type="predicted"/>
<feature type="domain" description="Peptidase M48" evidence="7">
    <location>
        <begin position="31"/>
        <end position="220"/>
    </location>
</feature>
<evidence type="ECO:0000256" key="2">
    <source>
        <dbReference type="ARBA" id="ARBA00022670"/>
    </source>
</evidence>
<evidence type="ECO:0000256" key="1">
    <source>
        <dbReference type="ARBA" id="ARBA00001947"/>
    </source>
</evidence>
<dbReference type="GO" id="GO:0004222">
    <property type="term" value="F:metalloendopeptidase activity"/>
    <property type="evidence" value="ECO:0007669"/>
    <property type="project" value="InterPro"/>
</dbReference>
<evidence type="ECO:0000313" key="8">
    <source>
        <dbReference type="EMBL" id="GLK53871.1"/>
    </source>
</evidence>
<keyword evidence="2" id="KW-0645">Protease</keyword>
<dbReference type="GO" id="GO:0016020">
    <property type="term" value="C:membrane"/>
    <property type="evidence" value="ECO:0007669"/>
    <property type="project" value="TreeGrafter"/>
</dbReference>
<dbReference type="PANTHER" id="PTHR22726">
    <property type="entry name" value="METALLOENDOPEPTIDASE OMA1"/>
    <property type="match status" value="1"/>
</dbReference>
<evidence type="ECO:0000256" key="6">
    <source>
        <dbReference type="ARBA" id="ARBA00023049"/>
    </source>
</evidence>
<reference evidence="8" key="1">
    <citation type="journal article" date="2014" name="Int. J. Syst. Evol. Microbiol.">
        <title>Complete genome sequence of Corynebacterium casei LMG S-19264T (=DSM 44701T), isolated from a smear-ripened cheese.</title>
        <authorList>
            <consortium name="US DOE Joint Genome Institute (JGI-PGF)"/>
            <person name="Walter F."/>
            <person name="Albersmeier A."/>
            <person name="Kalinowski J."/>
            <person name="Ruckert C."/>
        </authorList>
    </citation>
    <scope>NUCLEOTIDE SEQUENCE</scope>
    <source>
        <strain evidence="8">VKM B-1513</strain>
    </source>
</reference>
<dbReference type="InterPro" id="IPR001915">
    <property type="entry name" value="Peptidase_M48"/>
</dbReference>
<dbReference type="GO" id="GO:0051603">
    <property type="term" value="P:proteolysis involved in protein catabolic process"/>
    <property type="evidence" value="ECO:0007669"/>
    <property type="project" value="TreeGrafter"/>
</dbReference>
<dbReference type="InterPro" id="IPR051156">
    <property type="entry name" value="Mito/Outer_Membr_Metalloprot"/>
</dbReference>
<protein>
    <recommendedName>
        <fullName evidence="7">Peptidase M48 domain-containing protein</fullName>
    </recommendedName>
</protein>
<sequence>MSVLKTIAAAVSLAVTAQSAGWAQSLIRDTEIEHIMRGYADPIIEAAGLNPNDVDFYLVADPEINAFVTGGQNIFMHTGMIVEADTPNQLKGVIAHETGHITGAHLARSGDAMSAARAPMFVSLGLGVLAALAGEGGAAGALMASSQQFGALSFLTYSRAQEASADQAALQFLEAAGENPEGLVGFFERFRYQEVMSQARRFPYFRSHPLSSDRIQSLRRGVAASPYSGQPDSPEDIAELRRIQAKIYGFLVEPEYVFFRYPESDTSLPARYARAVAYYHDARLERAVEEIESLLAEEPDNPYFHELHGQMLFESGHPEEAIAPHRRSVELEPTAPLLRVNLAIAMIATENPDYREEAAQHLRVALDIEPDNAFAWYQLSILHDRNGDTALAQLAVAEQAFAVGDRMRAYQFAMRAREGLDQGTTSWFRATEIQAVSQPTEDDLREMRRRERQRMN</sequence>
<dbReference type="Gene3D" id="3.30.2010.10">
    <property type="entry name" value="Metalloproteases ('zincins'), catalytic domain"/>
    <property type="match status" value="1"/>
</dbReference>
<dbReference type="PANTHER" id="PTHR22726:SF1">
    <property type="entry name" value="METALLOENDOPEPTIDASE OMA1, MITOCHONDRIAL"/>
    <property type="match status" value="1"/>
</dbReference>
<dbReference type="EMBL" id="BSFE01000015">
    <property type="protein sequence ID" value="GLK53871.1"/>
    <property type="molecule type" value="Genomic_DNA"/>
</dbReference>
<gene>
    <name evidence="8" type="ORF">GCM10017621_33790</name>
</gene>
<evidence type="ECO:0000313" key="9">
    <source>
        <dbReference type="Proteomes" id="UP001143486"/>
    </source>
</evidence>
<comment type="cofactor">
    <cofactor evidence="1">
        <name>Zn(2+)</name>
        <dbReference type="ChEBI" id="CHEBI:29105"/>
    </cofactor>
</comment>
<dbReference type="InterPro" id="IPR011990">
    <property type="entry name" value="TPR-like_helical_dom_sf"/>
</dbReference>
<dbReference type="Proteomes" id="UP001143486">
    <property type="component" value="Unassembled WGS sequence"/>
</dbReference>
<keyword evidence="9" id="KW-1185">Reference proteome</keyword>
<keyword evidence="5" id="KW-0862">Zinc</keyword>
<dbReference type="GO" id="GO:0046872">
    <property type="term" value="F:metal ion binding"/>
    <property type="evidence" value="ECO:0007669"/>
    <property type="project" value="UniProtKB-KW"/>
</dbReference>
<dbReference type="AlphaFoldDB" id="A0A9W6IRN5"/>
<name>A0A9W6IRN5_9PROT</name>
<keyword evidence="4" id="KW-0378">Hydrolase</keyword>
<comment type="caution">
    <text evidence="8">The sequence shown here is derived from an EMBL/GenBank/DDBJ whole genome shotgun (WGS) entry which is preliminary data.</text>
</comment>
<evidence type="ECO:0000256" key="4">
    <source>
        <dbReference type="ARBA" id="ARBA00022801"/>
    </source>
</evidence>